<sequence>MNFEDLEWRKQTERETGSLQSLPDDWYDDLVAYLDDDALDDPERRSAEAIADGLVDRRLGKIVKLASWDAADAPTDTSPLTTPEAALYADLVECLERFRAETLAPAREETSE</sequence>
<comment type="caution">
    <text evidence="2">The sequence shown here is derived from an EMBL/GenBank/DDBJ whole genome shotgun (WGS) entry which is preliminary data.</text>
</comment>
<protein>
    <submittedName>
        <fullName evidence="2">Uncharacterized protein</fullName>
    </submittedName>
</protein>
<name>A0ABD5WEK3_9EURY</name>
<evidence type="ECO:0000313" key="2">
    <source>
        <dbReference type="EMBL" id="MFC7070580.1"/>
    </source>
</evidence>
<dbReference type="AlphaFoldDB" id="A0ABD5WEK3"/>
<evidence type="ECO:0000313" key="3">
    <source>
        <dbReference type="Proteomes" id="UP001596461"/>
    </source>
</evidence>
<reference evidence="2 3" key="1">
    <citation type="journal article" date="2019" name="Int. J. Syst. Evol. Microbiol.">
        <title>The Global Catalogue of Microorganisms (GCM) 10K type strain sequencing project: providing services to taxonomists for standard genome sequencing and annotation.</title>
        <authorList>
            <consortium name="The Broad Institute Genomics Platform"/>
            <consortium name="The Broad Institute Genome Sequencing Center for Infectious Disease"/>
            <person name="Wu L."/>
            <person name="Ma J."/>
        </authorList>
    </citation>
    <scope>NUCLEOTIDE SEQUENCE [LARGE SCALE GENOMIC DNA]</scope>
    <source>
        <strain evidence="2 3">DT31</strain>
    </source>
</reference>
<dbReference type="CDD" id="cd11714">
    <property type="entry name" value="GINS_A_archaea"/>
    <property type="match status" value="1"/>
</dbReference>
<accession>A0ABD5WEK3</accession>
<organism evidence="2 3">
    <name type="scientific">Halobaculum lipolyticum</name>
    <dbReference type="NCBI Taxonomy" id="3032001"/>
    <lineage>
        <taxon>Archaea</taxon>
        <taxon>Methanobacteriati</taxon>
        <taxon>Methanobacteriota</taxon>
        <taxon>Stenosarchaea group</taxon>
        <taxon>Halobacteria</taxon>
        <taxon>Halobacteriales</taxon>
        <taxon>Haloferacaceae</taxon>
        <taxon>Halobaculum</taxon>
    </lineage>
</organism>
<dbReference type="RefSeq" id="WP_390210784.1">
    <property type="nucleotide sequence ID" value="NZ_JBHTAH010000012.1"/>
</dbReference>
<proteinExistence type="predicted"/>
<feature type="region of interest" description="Disordered" evidence="1">
    <location>
        <begin position="1"/>
        <end position="21"/>
    </location>
</feature>
<dbReference type="EMBL" id="JBHTAH010000012">
    <property type="protein sequence ID" value="MFC7070580.1"/>
    <property type="molecule type" value="Genomic_DNA"/>
</dbReference>
<gene>
    <name evidence="2" type="ORF">ACFQL9_13080</name>
</gene>
<dbReference type="Proteomes" id="UP001596461">
    <property type="component" value="Unassembled WGS sequence"/>
</dbReference>
<feature type="compositionally biased region" description="Basic and acidic residues" evidence="1">
    <location>
        <begin position="1"/>
        <end position="16"/>
    </location>
</feature>
<keyword evidence="3" id="KW-1185">Reference proteome</keyword>
<evidence type="ECO:0000256" key="1">
    <source>
        <dbReference type="SAM" id="MobiDB-lite"/>
    </source>
</evidence>